<protein>
    <submittedName>
        <fullName evidence="2">Ubiquinone/menaquinone biosynthesis C-methylase UbiE</fullName>
    </submittedName>
</protein>
<sequence length="271" mass="29056">MNDHALAQEVEAARAYEALFVPSLFRQWVPQLLDEARVATGDRVLDVACGTGVLAREALPRVQPAGLVVGLDAMAGMLEVARELAPAVVWHQGDAQQLPFDSQAFDVVVSQFGLMFFPDKPGALREMHRVLVPSGRLALAVFDGLERNPTYAREVALLARTAGEAAAEAAAEALKAPFVLGDAEALARMTREAGMEAVEVTTLRGTADFPGIGNLLEADLRGWLPVMGVNLDEATIQEVLARAQEELADVIDPRGRAVFEVSVHLVSGRRG</sequence>
<name>A0A4R6ZSU8_9GAMM</name>
<accession>A0A4R6ZSU8</accession>
<comment type="caution">
    <text evidence="2">The sequence shown here is derived from an EMBL/GenBank/DDBJ whole genome shotgun (WGS) entry which is preliminary data.</text>
</comment>
<proteinExistence type="predicted"/>
<dbReference type="SUPFAM" id="SSF53335">
    <property type="entry name" value="S-adenosyl-L-methionine-dependent methyltransferases"/>
    <property type="match status" value="1"/>
</dbReference>
<reference evidence="2 3" key="1">
    <citation type="submission" date="2019-03" db="EMBL/GenBank/DDBJ databases">
        <title>Genomic Encyclopedia of Type Strains, Phase III (KMG-III): the genomes of soil and plant-associated and newly described type strains.</title>
        <authorList>
            <person name="Whitman W."/>
        </authorList>
    </citation>
    <scope>NUCLEOTIDE SEQUENCE [LARGE SCALE GENOMIC DNA]</scope>
    <source>
        <strain evidence="2 3">CECT 5797</strain>
    </source>
</reference>
<dbReference type="Gene3D" id="3.40.50.150">
    <property type="entry name" value="Vaccinia Virus protein VP39"/>
    <property type="match status" value="1"/>
</dbReference>
<dbReference type="Proteomes" id="UP000295212">
    <property type="component" value="Unassembled WGS sequence"/>
</dbReference>
<evidence type="ECO:0000313" key="3">
    <source>
        <dbReference type="Proteomes" id="UP000295212"/>
    </source>
</evidence>
<dbReference type="PANTHER" id="PTHR43591">
    <property type="entry name" value="METHYLTRANSFERASE"/>
    <property type="match status" value="1"/>
</dbReference>
<keyword evidence="2" id="KW-0808">Transferase</keyword>
<keyword evidence="2" id="KW-0830">Ubiquinone</keyword>
<dbReference type="InterPro" id="IPR041698">
    <property type="entry name" value="Methyltransf_25"/>
</dbReference>
<keyword evidence="2" id="KW-0489">Methyltransferase</keyword>
<dbReference type="PANTHER" id="PTHR43591:SF24">
    <property type="entry name" value="2-METHOXY-6-POLYPRENYL-1,4-BENZOQUINOL METHYLASE, MITOCHONDRIAL"/>
    <property type="match status" value="1"/>
</dbReference>
<dbReference type="InterPro" id="IPR029063">
    <property type="entry name" value="SAM-dependent_MTases_sf"/>
</dbReference>
<dbReference type="Pfam" id="PF13649">
    <property type="entry name" value="Methyltransf_25"/>
    <property type="match status" value="1"/>
</dbReference>
<dbReference type="OrthoDB" id="9797252at2"/>
<dbReference type="CDD" id="cd02440">
    <property type="entry name" value="AdoMet_MTases"/>
    <property type="match status" value="1"/>
</dbReference>
<dbReference type="AlphaFoldDB" id="A0A4R6ZSU8"/>
<dbReference type="GO" id="GO:0008168">
    <property type="term" value="F:methyltransferase activity"/>
    <property type="evidence" value="ECO:0007669"/>
    <property type="project" value="UniProtKB-KW"/>
</dbReference>
<dbReference type="GO" id="GO:0032259">
    <property type="term" value="P:methylation"/>
    <property type="evidence" value="ECO:0007669"/>
    <property type="project" value="UniProtKB-KW"/>
</dbReference>
<dbReference type="RefSeq" id="WP_133635272.1">
    <property type="nucleotide sequence ID" value="NZ_SNZJ01000005.1"/>
</dbReference>
<organism evidence="2 3">
    <name type="scientific">Halomonas ventosae</name>
    <dbReference type="NCBI Taxonomy" id="229007"/>
    <lineage>
        <taxon>Bacteria</taxon>
        <taxon>Pseudomonadati</taxon>
        <taxon>Pseudomonadota</taxon>
        <taxon>Gammaproteobacteria</taxon>
        <taxon>Oceanospirillales</taxon>
        <taxon>Halomonadaceae</taxon>
        <taxon>Halomonas</taxon>
    </lineage>
</organism>
<evidence type="ECO:0000259" key="1">
    <source>
        <dbReference type="Pfam" id="PF13649"/>
    </source>
</evidence>
<evidence type="ECO:0000313" key="2">
    <source>
        <dbReference type="EMBL" id="TDR55833.1"/>
    </source>
</evidence>
<feature type="domain" description="Methyltransferase" evidence="1">
    <location>
        <begin position="44"/>
        <end position="135"/>
    </location>
</feature>
<dbReference type="EMBL" id="SNZJ01000005">
    <property type="protein sequence ID" value="TDR55833.1"/>
    <property type="molecule type" value="Genomic_DNA"/>
</dbReference>
<gene>
    <name evidence="2" type="ORF">DFP85_1055</name>
</gene>